<dbReference type="Proteomes" id="UP000467006">
    <property type="component" value="Chromosome"/>
</dbReference>
<evidence type="ECO:0000313" key="3">
    <source>
        <dbReference type="Proteomes" id="UP000467006"/>
    </source>
</evidence>
<keyword evidence="3" id="KW-1185">Reference proteome</keyword>
<dbReference type="Pfam" id="PF01370">
    <property type="entry name" value="Epimerase"/>
    <property type="match status" value="1"/>
</dbReference>
<dbReference type="RefSeq" id="WP_098003868.1">
    <property type="nucleotide sequence ID" value="NZ_AP022563.1"/>
</dbReference>
<dbReference type="KEGG" id="mdu:MDUV_28520"/>
<dbReference type="OrthoDB" id="9801785at2"/>
<dbReference type="Gene3D" id="3.40.50.720">
    <property type="entry name" value="NAD(P)-binding Rossmann-like Domain"/>
    <property type="match status" value="1"/>
</dbReference>
<sequence>MKFFITGAAGFIGFHLAARLLNDGHSVAGYDGMTSYYDVKLKKARLAKLQEFENFEFTAAMLEDRSALALAYTEFEPHIVIHLAAQAGVRYALEAPDAYVGSNMIGTFNLLEVVRQGMPEHLLFASTSSVYGGNEKMPFSEIDRTDFPVSLYAATKKSGEAMCHTYAHIFRIPTTVFRFFTVYGPWGRPDMALFKFVRAINRDEPIEVYGHGQMARDFTYIDDLIDAIVALSGLTPGDKRAASSDSLSPVAPFRTVNIAGGTPVELMEFITAVESAMGRTAKKVLRGMQPGDVVETHADPTLLREMIGQVPSTPIAEGVLRFVRWYRDYYLE</sequence>
<evidence type="ECO:0000256" key="1">
    <source>
        <dbReference type="ARBA" id="ARBA00023027"/>
    </source>
</evidence>
<protein>
    <submittedName>
        <fullName evidence="2">NAD-dependent epimerase</fullName>
    </submittedName>
</protein>
<name>A0A7I7K3P4_9MYCO</name>
<proteinExistence type="predicted"/>
<dbReference type="InterPro" id="IPR036291">
    <property type="entry name" value="NAD(P)-bd_dom_sf"/>
</dbReference>
<organism evidence="2 3">
    <name type="scientific">Mycolicibacterium duvalii</name>
    <dbReference type="NCBI Taxonomy" id="39688"/>
    <lineage>
        <taxon>Bacteria</taxon>
        <taxon>Bacillati</taxon>
        <taxon>Actinomycetota</taxon>
        <taxon>Actinomycetes</taxon>
        <taxon>Mycobacteriales</taxon>
        <taxon>Mycobacteriaceae</taxon>
        <taxon>Mycolicibacterium</taxon>
    </lineage>
</organism>
<gene>
    <name evidence="2" type="ORF">MDUV_28520</name>
</gene>
<dbReference type="EMBL" id="AP022563">
    <property type="protein sequence ID" value="BBX17992.1"/>
    <property type="molecule type" value="Genomic_DNA"/>
</dbReference>
<dbReference type="InterPro" id="IPR001509">
    <property type="entry name" value="Epimerase_deHydtase"/>
</dbReference>
<dbReference type="AlphaFoldDB" id="A0A7I7K3P4"/>
<accession>A0A7I7K3P4</accession>
<dbReference type="PANTHER" id="PTHR43574">
    <property type="entry name" value="EPIMERASE-RELATED"/>
    <property type="match status" value="1"/>
</dbReference>
<dbReference type="SUPFAM" id="SSF51735">
    <property type="entry name" value="NAD(P)-binding Rossmann-fold domains"/>
    <property type="match status" value="1"/>
</dbReference>
<reference evidence="2 3" key="1">
    <citation type="journal article" date="2019" name="Emerg. Microbes Infect.">
        <title>Comprehensive subspecies identification of 175 nontuberculous mycobacteria species based on 7547 genomic profiles.</title>
        <authorList>
            <person name="Matsumoto Y."/>
            <person name="Kinjo T."/>
            <person name="Motooka D."/>
            <person name="Nabeya D."/>
            <person name="Jung N."/>
            <person name="Uechi K."/>
            <person name="Horii T."/>
            <person name="Iida T."/>
            <person name="Fujita J."/>
            <person name="Nakamura S."/>
        </authorList>
    </citation>
    <scope>NUCLEOTIDE SEQUENCE [LARGE SCALE GENOMIC DNA]</scope>
    <source>
        <strain evidence="2 3">JCM 6396</strain>
    </source>
</reference>
<dbReference type="PRINTS" id="PR01713">
    <property type="entry name" value="NUCEPIMERASE"/>
</dbReference>
<keyword evidence="1" id="KW-0520">NAD</keyword>
<evidence type="ECO:0000313" key="2">
    <source>
        <dbReference type="EMBL" id="BBX17992.1"/>
    </source>
</evidence>